<proteinExistence type="predicted"/>
<organism evidence="1 2">
    <name type="scientific">Parasphingorhabdus flavimaris</name>
    <dbReference type="NCBI Taxonomy" id="266812"/>
    <lineage>
        <taxon>Bacteria</taxon>
        <taxon>Pseudomonadati</taxon>
        <taxon>Pseudomonadota</taxon>
        <taxon>Alphaproteobacteria</taxon>
        <taxon>Sphingomonadales</taxon>
        <taxon>Sphingomonadaceae</taxon>
        <taxon>Parasphingorhabdus</taxon>
    </lineage>
</organism>
<dbReference type="SUPFAM" id="SSF53335">
    <property type="entry name" value="S-adenosyl-L-methionine-dependent methyltransferases"/>
    <property type="match status" value="1"/>
</dbReference>
<evidence type="ECO:0000313" key="1">
    <source>
        <dbReference type="EMBL" id="NVD28031.1"/>
    </source>
</evidence>
<dbReference type="CDD" id="cd02440">
    <property type="entry name" value="AdoMet_MTases"/>
    <property type="match status" value="1"/>
</dbReference>
<accession>A0ABX2N390</accession>
<gene>
    <name evidence="1" type="ORF">HUO14_08960</name>
</gene>
<dbReference type="RefSeq" id="WP_176279574.1">
    <property type="nucleotide sequence ID" value="NZ_JABWMH010000003.1"/>
</dbReference>
<dbReference type="EMBL" id="JABWMH010000003">
    <property type="protein sequence ID" value="NVD28031.1"/>
    <property type="molecule type" value="Genomic_DNA"/>
</dbReference>
<dbReference type="Gene3D" id="3.40.50.150">
    <property type="entry name" value="Vaccinia Virus protein VP39"/>
    <property type="match status" value="1"/>
</dbReference>
<sequence length="273" mass="30584">MSEFHDLAELALNRAGQSWGNLGYWKNASDYSDACRALATLLGEQAALDHHSIVFDAGFGCGDQLLLWLEHFGVSQISGVNLSRSQTAHARTLLAGKGQADTSAAIRRGDVNDPAIWKAALDGTKPSHVLALDCTYHFPDRLAFWGLAEQHLAPAGRLVLTDFMLDARHRTKGFRHRLLCWMLKRAHIAETNIVNEEIYRDQLVQAGYGEIIILDISEYVMPAFSAGSDRKLTWPVRCKYAVTSRFLKWAYRRSILRYCLVSATKVGGSDRRY</sequence>
<protein>
    <submittedName>
        <fullName evidence="1">Class I SAM-dependent methyltransferase</fullName>
    </submittedName>
</protein>
<dbReference type="Pfam" id="PF13489">
    <property type="entry name" value="Methyltransf_23"/>
    <property type="match status" value="1"/>
</dbReference>
<keyword evidence="1" id="KW-0808">Transferase</keyword>
<name>A0ABX2N390_9SPHN</name>
<keyword evidence="1" id="KW-0489">Methyltransferase</keyword>
<reference evidence="1 2" key="1">
    <citation type="submission" date="2020-06" db="EMBL/GenBank/DDBJ databases">
        <authorList>
            <person name="Kim S.-J."/>
            <person name="Park S.-J."/>
        </authorList>
    </citation>
    <scope>NUCLEOTIDE SEQUENCE [LARGE SCALE GENOMIC DNA]</scope>
    <source>
        <strain evidence="1 2">SW-151</strain>
    </source>
</reference>
<dbReference type="GO" id="GO:0008168">
    <property type="term" value="F:methyltransferase activity"/>
    <property type="evidence" value="ECO:0007669"/>
    <property type="project" value="UniProtKB-KW"/>
</dbReference>
<dbReference type="GO" id="GO:0032259">
    <property type="term" value="P:methylation"/>
    <property type="evidence" value="ECO:0007669"/>
    <property type="project" value="UniProtKB-KW"/>
</dbReference>
<dbReference type="Proteomes" id="UP000652427">
    <property type="component" value="Unassembled WGS sequence"/>
</dbReference>
<comment type="caution">
    <text evidence="1">The sequence shown here is derived from an EMBL/GenBank/DDBJ whole genome shotgun (WGS) entry which is preliminary data.</text>
</comment>
<keyword evidence="2" id="KW-1185">Reference proteome</keyword>
<evidence type="ECO:0000313" key="2">
    <source>
        <dbReference type="Proteomes" id="UP000652427"/>
    </source>
</evidence>
<dbReference type="InterPro" id="IPR029063">
    <property type="entry name" value="SAM-dependent_MTases_sf"/>
</dbReference>